<accession>A0A6P2CUT3</accession>
<dbReference type="AlphaFoldDB" id="A0A6P2CUT3"/>
<reference evidence="2 3" key="1">
    <citation type="submission" date="2019-05" db="EMBL/GenBank/DDBJ databases">
        <authorList>
            <consortium name="Science for Life Laboratories"/>
        </authorList>
    </citation>
    <scope>NUCLEOTIDE SEQUENCE [LARGE SCALE GENOMIC DNA]</scope>
    <source>
        <strain evidence="2">Soil9</strain>
    </source>
</reference>
<organism evidence="2 3">
    <name type="scientific">Gemmata massiliana</name>
    <dbReference type="NCBI Taxonomy" id="1210884"/>
    <lineage>
        <taxon>Bacteria</taxon>
        <taxon>Pseudomonadati</taxon>
        <taxon>Planctomycetota</taxon>
        <taxon>Planctomycetia</taxon>
        <taxon>Gemmatales</taxon>
        <taxon>Gemmataceae</taxon>
        <taxon>Gemmata</taxon>
    </lineage>
</organism>
<keyword evidence="1" id="KW-0812">Transmembrane</keyword>
<proteinExistence type="predicted"/>
<keyword evidence="3" id="KW-1185">Reference proteome</keyword>
<keyword evidence="1" id="KW-1133">Transmembrane helix</keyword>
<sequence>MTGTLALYSEIIAGLHQTSSEEHLPQTVHGDTGRERVVFRYDPFSERESVRGGARGKCRETGRSARRDLPFFLVIRPARENERLPHGRLIAHHHHFGKGRARRIAALFGLSDLAEPLHVLGFFVLVVFSEFVVILVGAVVRAFAKCRFNQLRQRGFVLAVLVLHHPGFAEFRLDRDDLLHEFVVSGLRVFSLFLLLG</sequence>
<dbReference type="KEGG" id="gms:SOIL9_53870"/>
<evidence type="ECO:0000256" key="1">
    <source>
        <dbReference type="SAM" id="Phobius"/>
    </source>
</evidence>
<evidence type="ECO:0000313" key="3">
    <source>
        <dbReference type="Proteomes" id="UP000464178"/>
    </source>
</evidence>
<name>A0A6P2CUT3_9BACT</name>
<evidence type="ECO:0000313" key="2">
    <source>
        <dbReference type="EMBL" id="VTR92327.1"/>
    </source>
</evidence>
<feature type="transmembrane region" description="Helical" evidence="1">
    <location>
        <begin position="119"/>
        <end position="144"/>
    </location>
</feature>
<protein>
    <submittedName>
        <fullName evidence="2">Uncharacterized protein</fullName>
    </submittedName>
</protein>
<dbReference type="Proteomes" id="UP000464178">
    <property type="component" value="Chromosome"/>
</dbReference>
<gene>
    <name evidence="2" type="ORF">SOIL9_53870</name>
</gene>
<keyword evidence="1" id="KW-0472">Membrane</keyword>
<dbReference type="EMBL" id="LR593886">
    <property type="protein sequence ID" value="VTR92327.1"/>
    <property type="molecule type" value="Genomic_DNA"/>
</dbReference>